<evidence type="ECO:0000256" key="1">
    <source>
        <dbReference type="SAM" id="Phobius"/>
    </source>
</evidence>
<accession>A0A0F9QG58</accession>
<dbReference type="AlphaFoldDB" id="A0A0F9QG58"/>
<comment type="caution">
    <text evidence="2">The sequence shown here is derived from an EMBL/GenBank/DDBJ whole genome shotgun (WGS) entry which is preliminary data.</text>
</comment>
<reference evidence="2" key="1">
    <citation type="journal article" date="2015" name="Nature">
        <title>Complex archaea that bridge the gap between prokaryotes and eukaryotes.</title>
        <authorList>
            <person name="Spang A."/>
            <person name="Saw J.H."/>
            <person name="Jorgensen S.L."/>
            <person name="Zaremba-Niedzwiedzka K."/>
            <person name="Martijn J."/>
            <person name="Lind A.E."/>
            <person name="van Eijk R."/>
            <person name="Schleper C."/>
            <person name="Guy L."/>
            <person name="Ettema T.J."/>
        </authorList>
    </citation>
    <scope>NUCLEOTIDE SEQUENCE</scope>
</reference>
<feature type="transmembrane region" description="Helical" evidence="1">
    <location>
        <begin position="25"/>
        <end position="47"/>
    </location>
</feature>
<sequence length="48" mass="5669">MIIYQIKVSIISLRLLLKAENIKDISVEILFLSYILSDLSSFIWIWIL</sequence>
<keyword evidence="1" id="KW-0472">Membrane</keyword>
<protein>
    <submittedName>
        <fullName evidence="2">Uncharacterized protein</fullName>
    </submittedName>
</protein>
<organism evidence="2">
    <name type="scientific">marine sediment metagenome</name>
    <dbReference type="NCBI Taxonomy" id="412755"/>
    <lineage>
        <taxon>unclassified sequences</taxon>
        <taxon>metagenomes</taxon>
        <taxon>ecological metagenomes</taxon>
    </lineage>
</organism>
<name>A0A0F9QG58_9ZZZZ</name>
<dbReference type="EMBL" id="LAZR01001538">
    <property type="protein sequence ID" value="KKN43055.1"/>
    <property type="molecule type" value="Genomic_DNA"/>
</dbReference>
<proteinExistence type="predicted"/>
<evidence type="ECO:0000313" key="2">
    <source>
        <dbReference type="EMBL" id="KKN43055.1"/>
    </source>
</evidence>
<keyword evidence="1" id="KW-1133">Transmembrane helix</keyword>
<gene>
    <name evidence="2" type="ORF">LCGC14_0706930</name>
</gene>
<keyword evidence="1" id="KW-0812">Transmembrane</keyword>